<sequence>MLSPVRRCYGRENKLILSFPPAPEPLDASPAELRPDLVKLDRGLIRDLQGDDPRLPLVTALIRYAHDLGIRVVAEGIETEAELRTVAELGVDCGQGYFLGRPAAGLTGLSREAAALWPGLTR</sequence>
<proteinExistence type="predicted"/>
<evidence type="ECO:0000259" key="1">
    <source>
        <dbReference type="PROSITE" id="PS50883"/>
    </source>
</evidence>
<reference evidence="2 3" key="1">
    <citation type="submission" date="2018-12" db="EMBL/GenBank/DDBJ databases">
        <title>Deinococcus radiophilus ATCC 27603 genome sequencing and assembly.</title>
        <authorList>
            <person name="Maclea K.S."/>
            <person name="Maynard C.R."/>
        </authorList>
    </citation>
    <scope>NUCLEOTIDE SEQUENCE [LARGE SCALE GENOMIC DNA]</scope>
    <source>
        <strain evidence="2 3">ATCC 27603</strain>
    </source>
</reference>
<dbReference type="CDD" id="cd01948">
    <property type="entry name" value="EAL"/>
    <property type="match status" value="1"/>
</dbReference>
<dbReference type="InterPro" id="IPR001633">
    <property type="entry name" value="EAL_dom"/>
</dbReference>
<feature type="domain" description="EAL" evidence="1">
    <location>
        <begin position="1"/>
        <end position="116"/>
    </location>
</feature>
<dbReference type="SUPFAM" id="SSF141868">
    <property type="entry name" value="EAL domain-like"/>
    <property type="match status" value="1"/>
</dbReference>
<dbReference type="Proteomes" id="UP000277766">
    <property type="component" value="Unassembled WGS sequence"/>
</dbReference>
<evidence type="ECO:0000313" key="2">
    <source>
        <dbReference type="EMBL" id="RTR25609.1"/>
    </source>
</evidence>
<evidence type="ECO:0000313" key="3">
    <source>
        <dbReference type="Proteomes" id="UP000277766"/>
    </source>
</evidence>
<dbReference type="PROSITE" id="PS50883">
    <property type="entry name" value="EAL"/>
    <property type="match status" value="1"/>
</dbReference>
<comment type="caution">
    <text evidence="2">The sequence shown here is derived from an EMBL/GenBank/DDBJ whole genome shotgun (WGS) entry which is preliminary data.</text>
</comment>
<dbReference type="GO" id="GO:0071111">
    <property type="term" value="F:cyclic-guanylate-specific phosphodiesterase activity"/>
    <property type="evidence" value="ECO:0007669"/>
    <property type="project" value="InterPro"/>
</dbReference>
<dbReference type="Gene3D" id="3.20.20.450">
    <property type="entry name" value="EAL domain"/>
    <property type="match status" value="1"/>
</dbReference>
<keyword evidence="3" id="KW-1185">Reference proteome</keyword>
<dbReference type="EMBL" id="RXPE01000024">
    <property type="protein sequence ID" value="RTR25609.1"/>
    <property type="molecule type" value="Genomic_DNA"/>
</dbReference>
<dbReference type="InterPro" id="IPR035919">
    <property type="entry name" value="EAL_sf"/>
</dbReference>
<protein>
    <submittedName>
        <fullName evidence="2">EAL domain-containing protein</fullName>
    </submittedName>
</protein>
<gene>
    <name evidence="2" type="ORF">EJ104_10315</name>
</gene>
<accession>A0A3S0IJU3</accession>
<dbReference type="AlphaFoldDB" id="A0A3S0IJU3"/>
<dbReference type="PANTHER" id="PTHR33121:SF76">
    <property type="entry name" value="SIGNALING PROTEIN"/>
    <property type="match status" value="1"/>
</dbReference>
<dbReference type="Pfam" id="PF00563">
    <property type="entry name" value="EAL"/>
    <property type="match status" value="1"/>
</dbReference>
<organism evidence="2 3">
    <name type="scientific">Deinococcus radiophilus</name>
    <dbReference type="NCBI Taxonomy" id="32062"/>
    <lineage>
        <taxon>Bacteria</taxon>
        <taxon>Thermotogati</taxon>
        <taxon>Deinococcota</taxon>
        <taxon>Deinococci</taxon>
        <taxon>Deinococcales</taxon>
        <taxon>Deinococcaceae</taxon>
        <taxon>Deinococcus</taxon>
    </lineage>
</organism>
<dbReference type="OrthoDB" id="9813903at2"/>
<dbReference type="InterPro" id="IPR050706">
    <property type="entry name" value="Cyclic-di-GMP_PDE-like"/>
</dbReference>
<dbReference type="RefSeq" id="WP_126352690.1">
    <property type="nucleotide sequence ID" value="NZ_CP086381.1"/>
</dbReference>
<name>A0A3S0IJU3_9DEIO</name>
<dbReference type="PANTHER" id="PTHR33121">
    <property type="entry name" value="CYCLIC DI-GMP PHOSPHODIESTERASE PDEF"/>
    <property type="match status" value="1"/>
</dbReference>